<organism evidence="2 3">
    <name type="scientific">Halobacillus litoralis</name>
    <dbReference type="NCBI Taxonomy" id="45668"/>
    <lineage>
        <taxon>Bacteria</taxon>
        <taxon>Bacillati</taxon>
        <taxon>Bacillota</taxon>
        <taxon>Bacilli</taxon>
        <taxon>Bacillales</taxon>
        <taxon>Bacillaceae</taxon>
        <taxon>Halobacillus</taxon>
    </lineage>
</organism>
<keyword evidence="1" id="KW-0472">Membrane</keyword>
<dbReference type="NCBIfam" id="NF033232">
    <property type="entry name" value="small_YtzI"/>
    <property type="match status" value="1"/>
</dbReference>
<accession>A0A410MGC2</accession>
<dbReference type="Proteomes" id="UP000287756">
    <property type="component" value="Chromosome"/>
</dbReference>
<protein>
    <submittedName>
        <fullName evidence="2">YtzI protein</fullName>
    </submittedName>
</protein>
<dbReference type="AlphaFoldDB" id="A0A410MGC2"/>
<dbReference type="KEGG" id="hli:HLI_16940"/>
<keyword evidence="1" id="KW-1133">Transmembrane helix</keyword>
<evidence type="ECO:0000313" key="2">
    <source>
        <dbReference type="EMBL" id="QAS53772.1"/>
    </source>
</evidence>
<gene>
    <name evidence="2" type="primary">ytzI</name>
    <name evidence="2" type="ORF">HLI_16940</name>
</gene>
<evidence type="ECO:0000256" key="1">
    <source>
        <dbReference type="SAM" id="Phobius"/>
    </source>
</evidence>
<dbReference type="EMBL" id="CP026118">
    <property type="protein sequence ID" value="QAS53772.1"/>
    <property type="molecule type" value="Genomic_DNA"/>
</dbReference>
<sequence>MTFTVIMLVCIAIVLGIAAMFGMAVSKGYDYKHTVDPLPDEDHLNEKKKKADA</sequence>
<feature type="transmembrane region" description="Helical" evidence="1">
    <location>
        <begin position="6"/>
        <end position="25"/>
    </location>
</feature>
<dbReference type="InterPro" id="IPR047753">
    <property type="entry name" value="YtzI-like"/>
</dbReference>
<reference evidence="2 3" key="1">
    <citation type="submission" date="2018-01" db="EMBL/GenBank/DDBJ databases">
        <title>The whole genome sequencing and assembly of Halobacillus litoralis ERB031 strain.</title>
        <authorList>
            <person name="Lee S.-J."/>
            <person name="Park M.-K."/>
            <person name="Kim J.-Y."/>
            <person name="Lee Y.-J."/>
            <person name="Yi H."/>
            <person name="Bahn Y.-S."/>
            <person name="Kim J.F."/>
            <person name="Lee D.-W."/>
        </authorList>
    </citation>
    <scope>NUCLEOTIDE SEQUENCE [LARGE SCALE GENOMIC DNA]</scope>
    <source>
        <strain evidence="2 3">ERB 031</strain>
    </source>
</reference>
<evidence type="ECO:0000313" key="3">
    <source>
        <dbReference type="Proteomes" id="UP000287756"/>
    </source>
</evidence>
<keyword evidence="1" id="KW-0812">Transmembrane</keyword>
<name>A0A410MGC2_9BACI</name>
<dbReference type="RefSeq" id="WP_128526043.1">
    <property type="nucleotide sequence ID" value="NZ_CANLVY010000007.1"/>
</dbReference>
<proteinExistence type="predicted"/>
<dbReference type="OrthoDB" id="2680568at2"/>